<dbReference type="InterPro" id="IPR036388">
    <property type="entry name" value="WH-like_DNA-bd_sf"/>
</dbReference>
<proteinExistence type="inferred from homology"/>
<dbReference type="PRINTS" id="PR00039">
    <property type="entry name" value="HTHLYSR"/>
</dbReference>
<evidence type="ECO:0000313" key="6">
    <source>
        <dbReference type="EMBL" id="GAA5202265.1"/>
    </source>
</evidence>
<dbReference type="Gene3D" id="3.40.190.10">
    <property type="entry name" value="Periplasmic binding protein-like II"/>
    <property type="match status" value="2"/>
</dbReference>
<dbReference type="Pfam" id="PF03466">
    <property type="entry name" value="LysR_substrate"/>
    <property type="match status" value="1"/>
</dbReference>
<name>A0ABP9ST06_9ACTN</name>
<dbReference type="InterPro" id="IPR000847">
    <property type="entry name" value="LysR_HTH_N"/>
</dbReference>
<dbReference type="PANTHER" id="PTHR30346">
    <property type="entry name" value="TRANSCRIPTIONAL DUAL REGULATOR HCAR-RELATED"/>
    <property type="match status" value="1"/>
</dbReference>
<dbReference type="PANTHER" id="PTHR30346:SF28">
    <property type="entry name" value="HTH-TYPE TRANSCRIPTIONAL REGULATOR CYNR"/>
    <property type="match status" value="1"/>
</dbReference>
<evidence type="ECO:0000256" key="1">
    <source>
        <dbReference type="ARBA" id="ARBA00009437"/>
    </source>
</evidence>
<dbReference type="PROSITE" id="PS50931">
    <property type="entry name" value="HTH_LYSR"/>
    <property type="match status" value="1"/>
</dbReference>
<protein>
    <submittedName>
        <fullName evidence="6">LysR family transcriptional regulator</fullName>
    </submittedName>
</protein>
<evidence type="ECO:0000256" key="2">
    <source>
        <dbReference type="ARBA" id="ARBA00023015"/>
    </source>
</evidence>
<dbReference type="InterPro" id="IPR036390">
    <property type="entry name" value="WH_DNA-bd_sf"/>
</dbReference>
<dbReference type="CDD" id="cd05466">
    <property type="entry name" value="PBP2_LTTR_substrate"/>
    <property type="match status" value="1"/>
</dbReference>
<comment type="similarity">
    <text evidence="1">Belongs to the LysR transcriptional regulatory family.</text>
</comment>
<evidence type="ECO:0000259" key="5">
    <source>
        <dbReference type="PROSITE" id="PS50931"/>
    </source>
</evidence>
<keyword evidence="2" id="KW-0805">Transcription regulation</keyword>
<gene>
    <name evidence="6" type="ORF">GCM10023322_83860</name>
</gene>
<keyword evidence="7" id="KW-1185">Reference proteome</keyword>
<dbReference type="SUPFAM" id="SSF53850">
    <property type="entry name" value="Periplasmic binding protein-like II"/>
    <property type="match status" value="1"/>
</dbReference>
<dbReference type="RefSeq" id="WP_345639350.1">
    <property type="nucleotide sequence ID" value="NZ_BAABJQ010000061.1"/>
</dbReference>
<reference evidence="7" key="1">
    <citation type="journal article" date="2019" name="Int. J. Syst. Evol. Microbiol.">
        <title>The Global Catalogue of Microorganisms (GCM) 10K type strain sequencing project: providing services to taxonomists for standard genome sequencing and annotation.</title>
        <authorList>
            <consortium name="The Broad Institute Genomics Platform"/>
            <consortium name="The Broad Institute Genome Sequencing Center for Infectious Disease"/>
            <person name="Wu L."/>
            <person name="Ma J."/>
        </authorList>
    </citation>
    <scope>NUCLEOTIDE SEQUENCE [LARGE SCALE GENOMIC DNA]</scope>
    <source>
        <strain evidence="7">JCM 18304</strain>
    </source>
</reference>
<dbReference type="SUPFAM" id="SSF46785">
    <property type="entry name" value="Winged helix' DNA-binding domain"/>
    <property type="match status" value="1"/>
</dbReference>
<dbReference type="Pfam" id="PF00126">
    <property type="entry name" value="HTH_1"/>
    <property type="match status" value="1"/>
</dbReference>
<sequence>MAGRELLESDALRAFAAFAEHRNFTTAAAALRISQPSLHVKIRKLAAGLGVPLYERDGRRLVLTATGQRLAALAADNARRLDEFLRDLREAPSTLTVAAGRGALRWVIPDAVRRVSAPGRRVAVLVADRDAAVAALSAGRADVAVVGYDPPPRQLESVQIAEYPQVLMVDSAHPLARRDRLRLADLGGLGLVVPPPDRPHRRALERALLDAGVSWSPVAEADGWDLLVQLAALGVGATIVNGCVPPPDGLVAVPVVDLPAVRYWAAWRAARHAERPDLVEYLVRG</sequence>
<evidence type="ECO:0000313" key="7">
    <source>
        <dbReference type="Proteomes" id="UP001501570"/>
    </source>
</evidence>
<dbReference type="Gene3D" id="1.10.10.10">
    <property type="entry name" value="Winged helix-like DNA-binding domain superfamily/Winged helix DNA-binding domain"/>
    <property type="match status" value="1"/>
</dbReference>
<dbReference type="InterPro" id="IPR005119">
    <property type="entry name" value="LysR_subst-bd"/>
</dbReference>
<dbReference type="Proteomes" id="UP001501570">
    <property type="component" value="Unassembled WGS sequence"/>
</dbReference>
<organism evidence="6 7">
    <name type="scientific">Rugosimonospora acidiphila</name>
    <dbReference type="NCBI Taxonomy" id="556531"/>
    <lineage>
        <taxon>Bacteria</taxon>
        <taxon>Bacillati</taxon>
        <taxon>Actinomycetota</taxon>
        <taxon>Actinomycetes</taxon>
        <taxon>Micromonosporales</taxon>
        <taxon>Micromonosporaceae</taxon>
        <taxon>Rugosimonospora</taxon>
    </lineage>
</organism>
<feature type="domain" description="HTH lysR-type" evidence="5">
    <location>
        <begin position="7"/>
        <end position="64"/>
    </location>
</feature>
<dbReference type="EMBL" id="BAABJQ010000061">
    <property type="protein sequence ID" value="GAA5202265.1"/>
    <property type="molecule type" value="Genomic_DNA"/>
</dbReference>
<accession>A0ABP9ST06</accession>
<comment type="caution">
    <text evidence="6">The sequence shown here is derived from an EMBL/GenBank/DDBJ whole genome shotgun (WGS) entry which is preliminary data.</text>
</comment>
<keyword evidence="4" id="KW-0804">Transcription</keyword>
<evidence type="ECO:0000256" key="3">
    <source>
        <dbReference type="ARBA" id="ARBA00023125"/>
    </source>
</evidence>
<evidence type="ECO:0000256" key="4">
    <source>
        <dbReference type="ARBA" id="ARBA00023163"/>
    </source>
</evidence>
<keyword evidence="3" id="KW-0238">DNA-binding</keyword>